<evidence type="ECO:0000313" key="4">
    <source>
        <dbReference type="Proteomes" id="UP000199138"/>
    </source>
</evidence>
<keyword evidence="1" id="KW-0732">Signal</keyword>
<feature type="chain" id="PRO_5011550662" evidence="1">
    <location>
        <begin position="32"/>
        <end position="344"/>
    </location>
</feature>
<proteinExistence type="predicted"/>
<sequence>MKKINSLHTLTKLALLCIVALLTTLFTSCNDDDDDFSNPEITGVSFASNDSAVVAGIRQNMYIIRGNGFSGLEHIYFNDYDTYFNPTYVTNEVILVTIDAETPYDYSPEAIRVVTNSGEATYSFDILQPAPTITSFTPAVGSAGTQVTIIGEVFNNLESVYFGDAEASIISSSDSEIVVTAPEIEEPVQITVTTSAGATVSEDFFGGLSYYIYDDALNSDWWSGGWGETNDFANTTHVNGGTYALETQIAGWSAFQVGNGGGTIDASNYSMLQFDVYAVSDGNILISMNYDYSTNVQVVSLTAGEWQTLSFDLSSFNITEIQAFAIQEYSGSGNTLYIDNLGFL</sequence>
<evidence type="ECO:0000313" key="3">
    <source>
        <dbReference type="EMBL" id="SFU47393.1"/>
    </source>
</evidence>
<dbReference type="SUPFAM" id="SSF81296">
    <property type="entry name" value="E set domains"/>
    <property type="match status" value="1"/>
</dbReference>
<dbReference type="Gene3D" id="2.60.40.10">
    <property type="entry name" value="Immunoglobulins"/>
    <property type="match status" value="2"/>
</dbReference>
<dbReference type="PROSITE" id="PS51257">
    <property type="entry name" value="PROKAR_LIPOPROTEIN"/>
    <property type="match status" value="1"/>
</dbReference>
<dbReference type="Pfam" id="PF01833">
    <property type="entry name" value="TIG"/>
    <property type="match status" value="1"/>
</dbReference>
<dbReference type="AlphaFoldDB" id="A0A1I7GG53"/>
<dbReference type="STRING" id="1224947.SAMN05216480_104190"/>
<protein>
    <submittedName>
        <fullName evidence="3">IPT/TIG domain-containing protein</fullName>
    </submittedName>
</protein>
<dbReference type="InterPro" id="IPR014756">
    <property type="entry name" value="Ig_E-set"/>
</dbReference>
<dbReference type="InterPro" id="IPR013783">
    <property type="entry name" value="Ig-like_fold"/>
</dbReference>
<feature type="domain" description="IPT/TIG" evidence="2">
    <location>
        <begin position="130"/>
        <end position="211"/>
    </location>
</feature>
<dbReference type="RefSeq" id="WP_093024646.1">
    <property type="nucleotide sequence ID" value="NZ_FPBK01000004.1"/>
</dbReference>
<dbReference type="SMART" id="SM00429">
    <property type="entry name" value="IPT"/>
    <property type="match status" value="1"/>
</dbReference>
<feature type="signal peptide" evidence="1">
    <location>
        <begin position="1"/>
        <end position="31"/>
    </location>
</feature>
<dbReference type="SUPFAM" id="SSF49785">
    <property type="entry name" value="Galactose-binding domain-like"/>
    <property type="match status" value="1"/>
</dbReference>
<reference evidence="3 4" key="1">
    <citation type="submission" date="2016-10" db="EMBL/GenBank/DDBJ databases">
        <authorList>
            <person name="de Groot N.N."/>
        </authorList>
    </citation>
    <scope>NUCLEOTIDE SEQUENCE [LARGE SCALE GENOMIC DNA]</scope>
    <source>
        <strain evidence="3 4">CGMCC 1.12333</strain>
    </source>
</reference>
<dbReference type="Proteomes" id="UP000199138">
    <property type="component" value="Unassembled WGS sequence"/>
</dbReference>
<dbReference type="OrthoDB" id="1491905at2"/>
<dbReference type="InterPro" id="IPR002909">
    <property type="entry name" value="IPT_dom"/>
</dbReference>
<keyword evidence="4" id="KW-1185">Reference proteome</keyword>
<evidence type="ECO:0000256" key="1">
    <source>
        <dbReference type="SAM" id="SignalP"/>
    </source>
</evidence>
<gene>
    <name evidence="3" type="ORF">SAMN05216480_104190</name>
</gene>
<organism evidence="3 4">
    <name type="scientific">Pustulibacterium marinum</name>
    <dbReference type="NCBI Taxonomy" id="1224947"/>
    <lineage>
        <taxon>Bacteria</taxon>
        <taxon>Pseudomonadati</taxon>
        <taxon>Bacteroidota</taxon>
        <taxon>Flavobacteriia</taxon>
        <taxon>Flavobacteriales</taxon>
        <taxon>Flavobacteriaceae</taxon>
        <taxon>Pustulibacterium</taxon>
    </lineage>
</organism>
<dbReference type="EMBL" id="FPBK01000004">
    <property type="protein sequence ID" value="SFU47393.1"/>
    <property type="molecule type" value="Genomic_DNA"/>
</dbReference>
<dbReference type="InterPro" id="IPR008979">
    <property type="entry name" value="Galactose-bd-like_sf"/>
</dbReference>
<name>A0A1I7GG53_9FLAO</name>
<dbReference type="Gene3D" id="2.60.120.430">
    <property type="entry name" value="Galactose-binding lectin"/>
    <property type="match status" value="1"/>
</dbReference>
<accession>A0A1I7GG53</accession>
<evidence type="ECO:0000259" key="2">
    <source>
        <dbReference type="SMART" id="SM00429"/>
    </source>
</evidence>